<keyword evidence="3 6" id="KW-0547">Nucleotide-binding</keyword>
<dbReference type="PANTHER" id="PTHR24056:SF387">
    <property type="entry name" value="F8L10.9 PROTEIN"/>
    <property type="match status" value="1"/>
</dbReference>
<evidence type="ECO:0000256" key="2">
    <source>
        <dbReference type="ARBA" id="ARBA00022679"/>
    </source>
</evidence>
<keyword evidence="7" id="KW-0175">Coiled coil</keyword>
<feature type="compositionally biased region" description="Basic and acidic residues" evidence="8">
    <location>
        <begin position="397"/>
        <end position="412"/>
    </location>
</feature>
<dbReference type="SMART" id="SM00220">
    <property type="entry name" value="S_TKc"/>
    <property type="match status" value="1"/>
</dbReference>
<dbReference type="PANTHER" id="PTHR24056">
    <property type="entry name" value="CELL DIVISION PROTEIN KINASE"/>
    <property type="match status" value="1"/>
</dbReference>
<dbReference type="SUPFAM" id="SSF56112">
    <property type="entry name" value="Protein kinase-like (PK-like)"/>
    <property type="match status" value="1"/>
</dbReference>
<evidence type="ECO:0000256" key="8">
    <source>
        <dbReference type="SAM" id="MobiDB-lite"/>
    </source>
</evidence>
<evidence type="ECO:0000256" key="1">
    <source>
        <dbReference type="ARBA" id="ARBA00006485"/>
    </source>
</evidence>
<comment type="caution">
    <text evidence="10">The sequence shown here is derived from an EMBL/GenBank/DDBJ whole genome shotgun (WGS) entry which is preliminary data.</text>
</comment>
<dbReference type="EMBL" id="JABTTQ020001246">
    <property type="protein sequence ID" value="KAK6132686.1"/>
    <property type="molecule type" value="Genomic_DNA"/>
</dbReference>
<feature type="coiled-coil region" evidence="7">
    <location>
        <begin position="626"/>
        <end position="653"/>
    </location>
</feature>
<sequence length="660" mass="73792">MRHSCFQAWSRANEGEQVAADGRLGWLLWLAKLLKDGCRGGQILREVGQDFLKGKTSRICLYGCDAVVLTVRDESKNKSFRTLSMVLIQIAALIVTLLDSSRSLNTDVFFKLQFNSLELRMDCLCTKQKYGSIRIGQGTYSNVYRARDLDEGKIVALKKVRFDNLEPESVRFMAREIHILRRLNHQNVIKLEGLVTSRMSCSLYLVFEYMEHDLAGLASHPGLKFTEPQVKCYMKQLLRGLDHCHSCGVLHRDIKGSNLLIDNNGILKIADFGLASLYDPHQTQPLTSRVVTLWYRPPELLLGATYYNTAVDLWSAGCILAELYAGKPIMPGRTEQPYPRRVAETFKDFPAPALALIEILLSIDPADRGSAASALKSEFFTTRPYPCDPSSLPKYPPSKEFDAKVRDEEARRQVAAGSKGQKYDLGKTGSRESLVNDSGAHKRHGQSNSKSRSEMFSSHPEEVASGFPIDPPRPSQSLEESNNDPHANIHKRASHSGPLVNRAAWAKAGKNTEGAPRNLGVADLSAMSGLVAARRSMLSEDFREKSYSQQEAPNLIARFPGSFKEASNSMTRQNQKNNGQHEEEKASNNPVLLGRGSNGKKIHYSGPLLVPSGKMDQMLKDHDRHIQEAVRRARLDKERLRKLEVERNQLSTNSLFVSGR</sequence>
<organism evidence="10 11">
    <name type="scientific">Rehmannia glutinosa</name>
    <name type="common">Chinese foxglove</name>
    <dbReference type="NCBI Taxonomy" id="99300"/>
    <lineage>
        <taxon>Eukaryota</taxon>
        <taxon>Viridiplantae</taxon>
        <taxon>Streptophyta</taxon>
        <taxon>Embryophyta</taxon>
        <taxon>Tracheophyta</taxon>
        <taxon>Spermatophyta</taxon>
        <taxon>Magnoliopsida</taxon>
        <taxon>eudicotyledons</taxon>
        <taxon>Gunneridae</taxon>
        <taxon>Pentapetalae</taxon>
        <taxon>asterids</taxon>
        <taxon>lamiids</taxon>
        <taxon>Lamiales</taxon>
        <taxon>Orobanchaceae</taxon>
        <taxon>Rehmannieae</taxon>
        <taxon>Rehmannia</taxon>
    </lineage>
</organism>
<evidence type="ECO:0000313" key="11">
    <source>
        <dbReference type="Proteomes" id="UP001318860"/>
    </source>
</evidence>
<dbReference type="Pfam" id="PF00069">
    <property type="entry name" value="Pkinase"/>
    <property type="match status" value="1"/>
</dbReference>
<evidence type="ECO:0000256" key="3">
    <source>
        <dbReference type="ARBA" id="ARBA00022741"/>
    </source>
</evidence>
<evidence type="ECO:0000256" key="6">
    <source>
        <dbReference type="PROSITE-ProRule" id="PRU10141"/>
    </source>
</evidence>
<evidence type="ECO:0000259" key="9">
    <source>
        <dbReference type="PROSITE" id="PS50011"/>
    </source>
</evidence>
<protein>
    <recommendedName>
        <fullName evidence="9">Protein kinase domain-containing protein</fullName>
    </recommendedName>
</protein>
<dbReference type="Proteomes" id="UP001318860">
    <property type="component" value="Unassembled WGS sequence"/>
</dbReference>
<dbReference type="PROSITE" id="PS00108">
    <property type="entry name" value="PROTEIN_KINASE_ST"/>
    <property type="match status" value="1"/>
</dbReference>
<dbReference type="InterPro" id="IPR000719">
    <property type="entry name" value="Prot_kinase_dom"/>
</dbReference>
<keyword evidence="4" id="KW-0418">Kinase</keyword>
<evidence type="ECO:0000313" key="10">
    <source>
        <dbReference type="EMBL" id="KAK6132686.1"/>
    </source>
</evidence>
<evidence type="ECO:0000256" key="7">
    <source>
        <dbReference type="SAM" id="Coils"/>
    </source>
</evidence>
<keyword evidence="2" id="KW-0808">Transferase</keyword>
<feature type="region of interest" description="Disordered" evidence="8">
    <location>
        <begin position="567"/>
        <end position="597"/>
    </location>
</feature>
<dbReference type="InterPro" id="IPR050108">
    <property type="entry name" value="CDK"/>
</dbReference>
<dbReference type="Gene3D" id="3.30.200.20">
    <property type="entry name" value="Phosphorylase Kinase, domain 1"/>
    <property type="match status" value="1"/>
</dbReference>
<dbReference type="InterPro" id="IPR011009">
    <property type="entry name" value="Kinase-like_dom_sf"/>
</dbReference>
<feature type="compositionally biased region" description="Polar residues" evidence="8">
    <location>
        <begin position="567"/>
        <end position="578"/>
    </location>
</feature>
<dbReference type="InterPro" id="IPR008271">
    <property type="entry name" value="Ser/Thr_kinase_AS"/>
</dbReference>
<dbReference type="InterPro" id="IPR017441">
    <property type="entry name" value="Protein_kinase_ATP_BS"/>
</dbReference>
<accession>A0ABR0VEY1</accession>
<dbReference type="Gene3D" id="1.10.510.10">
    <property type="entry name" value="Transferase(Phosphotransferase) domain 1"/>
    <property type="match status" value="1"/>
</dbReference>
<evidence type="ECO:0000256" key="4">
    <source>
        <dbReference type="ARBA" id="ARBA00022777"/>
    </source>
</evidence>
<comment type="similarity">
    <text evidence="1">Belongs to the protein kinase superfamily. CMGC Ser/Thr protein kinase family. CDC2/CDKX subfamily.</text>
</comment>
<feature type="binding site" evidence="6">
    <location>
        <position position="158"/>
    </location>
    <ligand>
        <name>ATP</name>
        <dbReference type="ChEBI" id="CHEBI:30616"/>
    </ligand>
</feature>
<feature type="region of interest" description="Disordered" evidence="8">
    <location>
        <begin position="386"/>
        <end position="498"/>
    </location>
</feature>
<keyword evidence="5 6" id="KW-0067">ATP-binding</keyword>
<feature type="domain" description="Protein kinase" evidence="9">
    <location>
        <begin position="129"/>
        <end position="380"/>
    </location>
</feature>
<feature type="compositionally biased region" description="Polar residues" evidence="8">
    <location>
        <begin position="446"/>
        <end position="456"/>
    </location>
</feature>
<evidence type="ECO:0000256" key="5">
    <source>
        <dbReference type="ARBA" id="ARBA00022840"/>
    </source>
</evidence>
<keyword evidence="11" id="KW-1185">Reference proteome</keyword>
<dbReference type="PROSITE" id="PS00107">
    <property type="entry name" value="PROTEIN_KINASE_ATP"/>
    <property type="match status" value="1"/>
</dbReference>
<proteinExistence type="inferred from homology"/>
<dbReference type="PROSITE" id="PS50011">
    <property type="entry name" value="PROTEIN_KINASE_DOM"/>
    <property type="match status" value="1"/>
</dbReference>
<name>A0ABR0VEY1_REHGL</name>
<gene>
    <name evidence="10" type="ORF">DH2020_033569</name>
</gene>
<reference evidence="10 11" key="1">
    <citation type="journal article" date="2021" name="Comput. Struct. Biotechnol. J.">
        <title>De novo genome assembly of the potent medicinal plant Rehmannia glutinosa using nanopore technology.</title>
        <authorList>
            <person name="Ma L."/>
            <person name="Dong C."/>
            <person name="Song C."/>
            <person name="Wang X."/>
            <person name="Zheng X."/>
            <person name="Niu Y."/>
            <person name="Chen S."/>
            <person name="Feng W."/>
        </authorList>
    </citation>
    <scope>NUCLEOTIDE SEQUENCE [LARGE SCALE GENOMIC DNA]</scope>
    <source>
        <strain evidence="10">DH-2019</strain>
    </source>
</reference>